<keyword evidence="7" id="KW-1185">Reference proteome</keyword>
<evidence type="ECO:0000256" key="1">
    <source>
        <dbReference type="ARBA" id="ARBA00004123"/>
    </source>
</evidence>
<keyword evidence="3" id="KW-0539">Nucleus</keyword>
<dbReference type="EMBL" id="CH991574">
    <property type="protein sequence ID" value="EDQ85361.1"/>
    <property type="molecule type" value="Genomic_DNA"/>
</dbReference>
<dbReference type="RefSeq" id="XP_001749772.1">
    <property type="nucleotide sequence ID" value="XM_001749720.1"/>
</dbReference>
<protein>
    <recommendedName>
        <fullName evidence="5">CRC domain-containing protein</fullName>
    </recommendedName>
</protein>
<sequence>MADEDLETAAVLPRGLQGEQPTPTTPLAQLTGSVSSFFPSTPGMTPSYQQPAVHPPPAAAASSALQGPGLIGAPVSATRRRTSDSLPTTPRILTRSHLTQQTLNSYNAMYSPVAGMSPLASRRGVPPPNFSPSQLFSYNATALPPSFLERQSYQSPSPFRGRSRVASLRKEQRAGGPAPVAHEPALDPSTLVPPSSPGATTALPGTSSVAVASGGRTCNCKNSKCLKLYCECFANGEYCGPNCNCVSCGNREATETLRKQAIEVTLAKNPDAFRPKFGANKSRQSAAPSAHVKGCRCARSKCIKRYCECFQAGIPCTSACQCRDCHNRGDSCASHGSAATTASTAAPNSSTSGPSGAGPPAATPTSATPGTTVAELAPPPPLAKDVQLHHRGVIQLLSAKNIGLLARNMLERLLEHRDQPDQGHTEVLS</sequence>
<evidence type="ECO:0000256" key="3">
    <source>
        <dbReference type="ARBA" id="ARBA00023242"/>
    </source>
</evidence>
<dbReference type="SMART" id="SM01114">
    <property type="entry name" value="CXC"/>
    <property type="match status" value="2"/>
</dbReference>
<dbReference type="KEGG" id="mbr:MONBRDRAFT_29304"/>
<proteinExistence type="inferred from homology"/>
<dbReference type="PANTHER" id="PTHR12446:SF34">
    <property type="entry name" value="PROTEIN LIN-54 HOMOLOG"/>
    <property type="match status" value="1"/>
</dbReference>
<dbReference type="Proteomes" id="UP000001357">
    <property type="component" value="Unassembled WGS sequence"/>
</dbReference>
<accession>A9VAQ1</accession>
<comment type="similarity">
    <text evidence="2">Belongs to the lin-54 family.</text>
</comment>
<organism evidence="6 7">
    <name type="scientific">Monosiga brevicollis</name>
    <name type="common">Choanoflagellate</name>
    <dbReference type="NCBI Taxonomy" id="81824"/>
    <lineage>
        <taxon>Eukaryota</taxon>
        <taxon>Choanoflagellata</taxon>
        <taxon>Craspedida</taxon>
        <taxon>Salpingoecidae</taxon>
        <taxon>Monosiga</taxon>
    </lineage>
</organism>
<dbReference type="InterPro" id="IPR028307">
    <property type="entry name" value="Lin-54_fam"/>
</dbReference>
<reference evidence="6 7" key="1">
    <citation type="journal article" date="2008" name="Nature">
        <title>The genome of the choanoflagellate Monosiga brevicollis and the origin of metazoans.</title>
        <authorList>
            <consortium name="JGI Sequencing"/>
            <person name="King N."/>
            <person name="Westbrook M.J."/>
            <person name="Young S.L."/>
            <person name="Kuo A."/>
            <person name="Abedin M."/>
            <person name="Chapman J."/>
            <person name="Fairclough S."/>
            <person name="Hellsten U."/>
            <person name="Isogai Y."/>
            <person name="Letunic I."/>
            <person name="Marr M."/>
            <person name="Pincus D."/>
            <person name="Putnam N."/>
            <person name="Rokas A."/>
            <person name="Wright K.J."/>
            <person name="Zuzow R."/>
            <person name="Dirks W."/>
            <person name="Good M."/>
            <person name="Goodstein D."/>
            <person name="Lemons D."/>
            <person name="Li W."/>
            <person name="Lyons J.B."/>
            <person name="Morris A."/>
            <person name="Nichols S."/>
            <person name="Richter D.J."/>
            <person name="Salamov A."/>
            <person name="Bork P."/>
            <person name="Lim W.A."/>
            <person name="Manning G."/>
            <person name="Miller W.T."/>
            <person name="McGinnis W."/>
            <person name="Shapiro H."/>
            <person name="Tjian R."/>
            <person name="Grigoriev I.V."/>
            <person name="Rokhsar D."/>
        </authorList>
    </citation>
    <scope>NUCLEOTIDE SEQUENCE [LARGE SCALE GENOMIC DNA]</scope>
    <source>
        <strain evidence="7">MX1 / ATCC 50154</strain>
    </source>
</reference>
<feature type="region of interest" description="Disordered" evidence="4">
    <location>
        <begin position="38"/>
        <end position="91"/>
    </location>
</feature>
<dbReference type="GO" id="GO:0006355">
    <property type="term" value="P:regulation of DNA-templated transcription"/>
    <property type="evidence" value="ECO:0000318"/>
    <property type="project" value="GO_Central"/>
</dbReference>
<dbReference type="STRING" id="81824.A9VAQ1"/>
<feature type="compositionally biased region" description="Low complexity" evidence="4">
    <location>
        <begin position="336"/>
        <end position="372"/>
    </location>
</feature>
<dbReference type="InterPro" id="IPR033467">
    <property type="entry name" value="Tesmin/TSO1-like_CXC"/>
</dbReference>
<feature type="compositionally biased region" description="Polar residues" evidence="4">
    <location>
        <begin position="38"/>
        <end position="50"/>
    </location>
</feature>
<feature type="region of interest" description="Disordered" evidence="4">
    <location>
        <begin position="336"/>
        <end position="383"/>
    </location>
</feature>
<evidence type="ECO:0000313" key="6">
    <source>
        <dbReference type="EMBL" id="EDQ85361.1"/>
    </source>
</evidence>
<dbReference type="GO" id="GO:0005634">
    <property type="term" value="C:nucleus"/>
    <property type="evidence" value="ECO:0000318"/>
    <property type="project" value="GO_Central"/>
</dbReference>
<evidence type="ECO:0000259" key="5">
    <source>
        <dbReference type="PROSITE" id="PS51634"/>
    </source>
</evidence>
<dbReference type="PANTHER" id="PTHR12446">
    <property type="entry name" value="TESMIN/TSO1-RELATED"/>
    <property type="match status" value="1"/>
</dbReference>
<evidence type="ECO:0000256" key="4">
    <source>
        <dbReference type="SAM" id="MobiDB-lite"/>
    </source>
</evidence>
<dbReference type="eggNOG" id="KOG1171">
    <property type="taxonomic scope" value="Eukaryota"/>
</dbReference>
<comment type="subcellular location">
    <subcellularLocation>
        <location evidence="1">Nucleus</location>
    </subcellularLocation>
</comment>
<dbReference type="GeneID" id="5895111"/>
<gene>
    <name evidence="6" type="ORF">MONBRDRAFT_29304</name>
</gene>
<feature type="domain" description="CRC" evidence="5">
    <location>
        <begin position="214"/>
        <end position="330"/>
    </location>
</feature>
<evidence type="ECO:0000256" key="2">
    <source>
        <dbReference type="ARBA" id="ARBA00007267"/>
    </source>
</evidence>
<name>A9VAQ1_MONBE</name>
<dbReference type="Pfam" id="PF03638">
    <property type="entry name" value="TCR"/>
    <property type="match status" value="2"/>
</dbReference>
<dbReference type="AlphaFoldDB" id="A9VAQ1"/>
<dbReference type="InParanoid" id="A9VAQ1"/>
<feature type="region of interest" description="Disordered" evidence="4">
    <location>
        <begin position="149"/>
        <end position="206"/>
    </location>
</feature>
<feature type="region of interest" description="Disordered" evidence="4">
    <location>
        <begin position="1"/>
        <end position="25"/>
    </location>
</feature>
<evidence type="ECO:0000313" key="7">
    <source>
        <dbReference type="Proteomes" id="UP000001357"/>
    </source>
</evidence>
<feature type="compositionally biased region" description="Polar residues" evidence="4">
    <location>
        <begin position="197"/>
        <end position="206"/>
    </location>
</feature>
<dbReference type="InterPro" id="IPR005172">
    <property type="entry name" value="CRC"/>
</dbReference>
<dbReference type="PROSITE" id="PS51634">
    <property type="entry name" value="CRC"/>
    <property type="match status" value="1"/>
</dbReference>